<evidence type="ECO:0000256" key="2">
    <source>
        <dbReference type="ARBA" id="ARBA00022741"/>
    </source>
</evidence>
<evidence type="ECO:0000259" key="6">
    <source>
        <dbReference type="Pfam" id="PF25019"/>
    </source>
</evidence>
<dbReference type="Gene3D" id="1.20.5.4130">
    <property type="match status" value="1"/>
</dbReference>
<evidence type="ECO:0000313" key="8">
    <source>
        <dbReference type="Proteomes" id="UP000737018"/>
    </source>
</evidence>
<feature type="domain" description="Disease resistance N-terminal" evidence="4">
    <location>
        <begin position="14"/>
        <end position="98"/>
    </location>
</feature>
<dbReference type="Pfam" id="PF18052">
    <property type="entry name" value="Rx_N"/>
    <property type="match status" value="1"/>
</dbReference>
<sequence>MAAETFIIDVAKGILSKLIPFVTDQIKLAWNFEEELTKFCRSANMIHAVLADANLSEVTKQSLRLWLQDLGDVASDADEVMDEVAYENLRQEVEIQNQMYNKVRSFFTSSNPVIFRNKIANKVKSIGESLRRINSEASNFLLNFEKPEPKILHNRETDSYLDHSEIENSSNDMNHVRHLVVQYDWEPLQSNPFSKDRVRRLRTLISYKAIGDFSNFKCLRVLRLSGYSITELSDSIGCLIHLRLLHISRTEIKALPKSINKLYHLQTLRLQRCRSLEGLPEDLKKLLNLRHIYVDSSSCIQQLPKDMGELKFLQTLPFFIVGQDKGHTIKELGRLNQLSGKLDIMNLENVEDQEEAKSANLEEMTKMNQLGFHWSDNSEREVNRHKEEKVLEGLYPHQNLKSLTINGFGGKKFPSWMLSSHNARRALSLFKNLIKINLNQCKNCEKVPTLGHLPCLKTLEIVGMNNVKCIGVEFYGKYSEVLFPALTRLTFSHLCKLVEWKDAPKVTSARKVFPCLEKLIIEECPQLKIAPCHFPSLQKLKVSRICNTGLIGICSERTTPLTSVHISEVSNLDLVPEQLLCTSLQSLKIINCGKLSFISHDLQPLDSLEELEVRGCLKLERFPRIKGIAPLLQCLRISECGVKVLPSGLESCKSLSLLKISDCPNLKSLPNLQGFRSLATLEISDCPELKSIPDLGELCSLTVLKIFDCSKLKCLPKGLLKCLKTLVIGGYCETLDAFPCLNTTQQCHRTLEVLELIGWARLDSLPNKIQRFTSLTTLKIRAFDNIKALPKWLGNFSSLQELYLHRCNKLEYLPTALKSLTKLEKLKIRKCSKLEEIYEDEIVEEFFKIDQIPNIKTI</sequence>
<dbReference type="InterPro" id="IPR056789">
    <property type="entry name" value="LRR_R13L1-DRL21"/>
</dbReference>
<evidence type="ECO:0008006" key="9">
    <source>
        <dbReference type="Google" id="ProtNLM"/>
    </source>
</evidence>
<dbReference type="EMBL" id="JRKL02001941">
    <property type="protein sequence ID" value="KAF3961225.1"/>
    <property type="molecule type" value="Genomic_DNA"/>
</dbReference>
<accession>A0A8J4VLA2</accession>
<dbReference type="PANTHER" id="PTHR47186">
    <property type="entry name" value="LEUCINE-RICH REPEAT-CONTAINING PROTEIN 57"/>
    <property type="match status" value="1"/>
</dbReference>
<keyword evidence="3" id="KW-0611">Plant defense</keyword>
<feature type="domain" description="R13L1/DRL21-like LRR repeat region" evidence="6">
    <location>
        <begin position="769"/>
        <end position="831"/>
    </location>
</feature>
<dbReference type="GO" id="GO:0000166">
    <property type="term" value="F:nucleotide binding"/>
    <property type="evidence" value="ECO:0007669"/>
    <property type="project" value="UniProtKB-KW"/>
</dbReference>
<dbReference type="Pfam" id="PF25019">
    <property type="entry name" value="LRR_R13L1-DRL21"/>
    <property type="match status" value="2"/>
</dbReference>
<dbReference type="Gene3D" id="3.80.10.10">
    <property type="entry name" value="Ribonuclease Inhibitor"/>
    <property type="match status" value="3"/>
</dbReference>
<dbReference type="InterPro" id="IPR041118">
    <property type="entry name" value="Rx_N"/>
</dbReference>
<evidence type="ECO:0000256" key="1">
    <source>
        <dbReference type="ARBA" id="ARBA00022737"/>
    </source>
</evidence>
<dbReference type="Pfam" id="PF23247">
    <property type="entry name" value="LRR_RPS2"/>
    <property type="match status" value="1"/>
</dbReference>
<protein>
    <recommendedName>
        <fullName evidence="9">Rx N-terminal domain-containing protein</fullName>
    </recommendedName>
</protein>
<evidence type="ECO:0000256" key="3">
    <source>
        <dbReference type="ARBA" id="ARBA00022821"/>
    </source>
</evidence>
<organism evidence="7 8">
    <name type="scientific">Castanea mollissima</name>
    <name type="common">Chinese chestnut</name>
    <dbReference type="NCBI Taxonomy" id="60419"/>
    <lineage>
        <taxon>Eukaryota</taxon>
        <taxon>Viridiplantae</taxon>
        <taxon>Streptophyta</taxon>
        <taxon>Embryophyta</taxon>
        <taxon>Tracheophyta</taxon>
        <taxon>Spermatophyta</taxon>
        <taxon>Magnoliopsida</taxon>
        <taxon>eudicotyledons</taxon>
        <taxon>Gunneridae</taxon>
        <taxon>Pentapetalae</taxon>
        <taxon>rosids</taxon>
        <taxon>fabids</taxon>
        <taxon>Fagales</taxon>
        <taxon>Fagaceae</taxon>
        <taxon>Castanea</taxon>
    </lineage>
</organism>
<dbReference type="Proteomes" id="UP000737018">
    <property type="component" value="Unassembled WGS sequence"/>
</dbReference>
<feature type="domain" description="Disease resistance protein At4g27190-like leucine-rich repeats" evidence="5">
    <location>
        <begin position="567"/>
        <end position="692"/>
    </location>
</feature>
<proteinExistence type="predicted"/>
<evidence type="ECO:0000259" key="4">
    <source>
        <dbReference type="Pfam" id="PF18052"/>
    </source>
</evidence>
<dbReference type="OrthoDB" id="1060944at2759"/>
<keyword evidence="8" id="KW-1185">Reference proteome</keyword>
<keyword evidence="2" id="KW-0547">Nucleotide-binding</keyword>
<dbReference type="PANTHER" id="PTHR47186:SF42">
    <property type="entry name" value="DISEASE RESISTANCE RPP13-LIKE PROTEIN 1"/>
    <property type="match status" value="1"/>
</dbReference>
<comment type="caution">
    <text evidence="7">The sequence shown here is derived from an EMBL/GenBank/DDBJ whole genome shotgun (WGS) entry which is preliminary data.</text>
</comment>
<evidence type="ECO:0000313" key="7">
    <source>
        <dbReference type="EMBL" id="KAF3961225.1"/>
    </source>
</evidence>
<gene>
    <name evidence="7" type="ORF">CMV_014135</name>
</gene>
<evidence type="ECO:0000259" key="5">
    <source>
        <dbReference type="Pfam" id="PF23247"/>
    </source>
</evidence>
<keyword evidence="1" id="KW-0677">Repeat</keyword>
<dbReference type="SUPFAM" id="SSF52058">
    <property type="entry name" value="L domain-like"/>
    <property type="match status" value="2"/>
</dbReference>
<dbReference type="GO" id="GO:0006952">
    <property type="term" value="P:defense response"/>
    <property type="evidence" value="ECO:0007669"/>
    <property type="project" value="UniProtKB-KW"/>
</dbReference>
<dbReference type="AlphaFoldDB" id="A0A8J4VLA2"/>
<reference evidence="7" key="1">
    <citation type="submission" date="2020-03" db="EMBL/GenBank/DDBJ databases">
        <title>Castanea mollissima Vanexum genome sequencing.</title>
        <authorList>
            <person name="Staton M."/>
        </authorList>
    </citation>
    <scope>NUCLEOTIDE SEQUENCE</scope>
    <source>
        <tissue evidence="7">Leaf</tissue>
    </source>
</reference>
<feature type="domain" description="R13L1/DRL21-like LRR repeat region" evidence="6">
    <location>
        <begin position="329"/>
        <end position="464"/>
    </location>
</feature>
<name>A0A8J4VLA2_9ROSI</name>
<dbReference type="InterPro" id="IPR032675">
    <property type="entry name" value="LRR_dom_sf"/>
</dbReference>
<dbReference type="InterPro" id="IPR057135">
    <property type="entry name" value="At4g27190-like_LRR"/>
</dbReference>